<name>A0A1I4CHX0_9GAMM</name>
<dbReference type="EMBL" id="FOSX01000024">
    <property type="protein sequence ID" value="SFK79879.1"/>
    <property type="molecule type" value="Genomic_DNA"/>
</dbReference>
<protein>
    <submittedName>
        <fullName evidence="2">Uncharacterized protein</fullName>
    </submittedName>
</protein>
<evidence type="ECO:0000313" key="3">
    <source>
        <dbReference type="Proteomes" id="UP000198861"/>
    </source>
</evidence>
<gene>
    <name evidence="1" type="ORF">SAMN04244571_01826</name>
    <name evidence="2" type="ORF">SAMN04244574_01910</name>
</gene>
<reference evidence="2 4" key="2">
    <citation type="submission" date="2016-10" db="EMBL/GenBank/DDBJ databases">
        <authorList>
            <person name="de Groot N.N."/>
        </authorList>
    </citation>
    <scope>NUCLEOTIDE SEQUENCE [LARGE SCALE GENOMIC DNA]</scope>
    <source>
        <strain evidence="2 4">DSM 381</strain>
    </source>
</reference>
<dbReference type="EMBL" id="FOKJ01000025">
    <property type="protein sequence ID" value="SFB22207.1"/>
    <property type="molecule type" value="Genomic_DNA"/>
</dbReference>
<dbReference type="RefSeq" id="WP_139231779.1">
    <property type="nucleotide sequence ID" value="NZ_FOKJ01000025.1"/>
</dbReference>
<organism evidence="2 4">
    <name type="scientific">Azotobacter beijerinckii</name>
    <dbReference type="NCBI Taxonomy" id="170623"/>
    <lineage>
        <taxon>Bacteria</taxon>
        <taxon>Pseudomonadati</taxon>
        <taxon>Pseudomonadota</taxon>
        <taxon>Gammaproteobacteria</taxon>
        <taxon>Pseudomonadales</taxon>
        <taxon>Pseudomonadaceae</taxon>
        <taxon>Azotobacter</taxon>
    </lineage>
</organism>
<dbReference type="Proteomes" id="UP000199579">
    <property type="component" value="Unassembled WGS sequence"/>
</dbReference>
<dbReference type="AlphaFoldDB" id="A0A1I4CHX0"/>
<sequence length="60" mass="6338">MTNLQREGMEAARHELVTLDGLTAADGAAPTETFVINTRAAIAKLDAALNEFSCSDTARS</sequence>
<evidence type="ECO:0000313" key="4">
    <source>
        <dbReference type="Proteomes" id="UP000199579"/>
    </source>
</evidence>
<dbReference type="Proteomes" id="UP000198861">
    <property type="component" value="Unassembled WGS sequence"/>
</dbReference>
<proteinExistence type="predicted"/>
<accession>A0A1I4CHX0</accession>
<reference evidence="1 3" key="1">
    <citation type="submission" date="2016-10" db="EMBL/GenBank/DDBJ databases">
        <authorList>
            <person name="Varghese N."/>
            <person name="Submissions S."/>
        </authorList>
    </citation>
    <scope>NUCLEOTIDE SEQUENCE [LARGE SCALE GENOMIC DNA]</scope>
    <source>
        <strain evidence="1 3">DSM 282</strain>
    </source>
</reference>
<evidence type="ECO:0000313" key="2">
    <source>
        <dbReference type="EMBL" id="SFK79879.1"/>
    </source>
</evidence>
<evidence type="ECO:0000313" key="1">
    <source>
        <dbReference type="EMBL" id="SFB22207.1"/>
    </source>
</evidence>
<keyword evidence="3" id="KW-1185">Reference proteome</keyword>